<keyword evidence="6" id="KW-0029">Amino-acid transport</keyword>
<name>A0A7Y0L8P2_9FIRM</name>
<feature type="domain" description="ABC transmembrane type-1" evidence="10">
    <location>
        <begin position="15"/>
        <end position="203"/>
    </location>
</feature>
<keyword evidence="7 9" id="KW-1133">Transmembrane helix</keyword>
<feature type="transmembrane region" description="Helical" evidence="9">
    <location>
        <begin position="80"/>
        <end position="100"/>
    </location>
</feature>
<keyword evidence="8 9" id="KW-0472">Membrane</keyword>
<organism evidence="11 12">
    <name type="scientific">Sulfobacillus harzensis</name>
    <dbReference type="NCBI Taxonomy" id="2729629"/>
    <lineage>
        <taxon>Bacteria</taxon>
        <taxon>Bacillati</taxon>
        <taxon>Bacillota</taxon>
        <taxon>Clostridia</taxon>
        <taxon>Eubacteriales</taxon>
        <taxon>Clostridiales Family XVII. Incertae Sedis</taxon>
        <taxon>Sulfobacillus</taxon>
    </lineage>
</organism>
<dbReference type="InterPro" id="IPR043429">
    <property type="entry name" value="ArtM/GltK/GlnP/TcyL/YhdX-like"/>
</dbReference>
<evidence type="ECO:0000256" key="8">
    <source>
        <dbReference type="ARBA" id="ARBA00023136"/>
    </source>
</evidence>
<keyword evidence="5 9" id="KW-0812">Transmembrane</keyword>
<evidence type="ECO:0000256" key="4">
    <source>
        <dbReference type="ARBA" id="ARBA00022475"/>
    </source>
</evidence>
<dbReference type="Pfam" id="PF00528">
    <property type="entry name" value="BPD_transp_1"/>
    <property type="match status" value="1"/>
</dbReference>
<dbReference type="PROSITE" id="PS50928">
    <property type="entry name" value="ABC_TM1"/>
    <property type="match status" value="1"/>
</dbReference>
<keyword evidence="3 9" id="KW-0813">Transport</keyword>
<dbReference type="CDD" id="cd06261">
    <property type="entry name" value="TM_PBP2"/>
    <property type="match status" value="1"/>
</dbReference>
<evidence type="ECO:0000256" key="2">
    <source>
        <dbReference type="ARBA" id="ARBA00010072"/>
    </source>
</evidence>
<dbReference type="EMBL" id="JABBVZ010000165">
    <property type="protein sequence ID" value="NMP24866.1"/>
    <property type="molecule type" value="Genomic_DNA"/>
</dbReference>
<dbReference type="Gene3D" id="1.10.3720.10">
    <property type="entry name" value="MetI-like"/>
    <property type="match status" value="1"/>
</dbReference>
<dbReference type="GO" id="GO:0043190">
    <property type="term" value="C:ATP-binding cassette (ABC) transporter complex"/>
    <property type="evidence" value="ECO:0007669"/>
    <property type="project" value="InterPro"/>
</dbReference>
<dbReference type="InterPro" id="IPR010065">
    <property type="entry name" value="AA_ABC_transptr_permease_3TM"/>
</dbReference>
<evidence type="ECO:0000259" key="10">
    <source>
        <dbReference type="PROSITE" id="PS50928"/>
    </source>
</evidence>
<feature type="transmembrane region" description="Helical" evidence="9">
    <location>
        <begin position="51"/>
        <end position="74"/>
    </location>
</feature>
<sequence>MHVVALYLGAFLSGAGKDVVLTIVSTILSIIIGILAAAGRLYGPKVVQLIIAWYVEIIRGLPAILQLFIIYLGFNQIGVTFSPLTAALIWLVAYGVGYAVEIFRSGIMEVAQGQREAAMALGLSSSTTMRKIIVPQAMTAMLPPLVSFVVLQLKNTTMLYLVGFADVMYQARLGTDATEKPGTLYLMAALIYLILSLVIGRIGMRLERRAAVYR</sequence>
<dbReference type="PANTHER" id="PTHR30614">
    <property type="entry name" value="MEMBRANE COMPONENT OF AMINO ACID ABC TRANSPORTER"/>
    <property type="match status" value="1"/>
</dbReference>
<keyword evidence="4" id="KW-1003">Cell membrane</keyword>
<evidence type="ECO:0000256" key="1">
    <source>
        <dbReference type="ARBA" id="ARBA00004651"/>
    </source>
</evidence>
<dbReference type="NCBIfam" id="TIGR01726">
    <property type="entry name" value="HEQRo_perm_3TM"/>
    <property type="match status" value="1"/>
</dbReference>
<dbReference type="InterPro" id="IPR035906">
    <property type="entry name" value="MetI-like_sf"/>
</dbReference>
<dbReference type="GO" id="GO:0006865">
    <property type="term" value="P:amino acid transport"/>
    <property type="evidence" value="ECO:0007669"/>
    <property type="project" value="UniProtKB-KW"/>
</dbReference>
<reference evidence="11 12" key="1">
    <citation type="submission" date="2020-04" db="EMBL/GenBank/DDBJ databases">
        <authorList>
            <person name="Zhang R."/>
            <person name="Schippers A."/>
        </authorList>
    </citation>
    <scope>NUCLEOTIDE SEQUENCE [LARGE SCALE GENOMIC DNA]</scope>
    <source>
        <strain evidence="11 12">DSM 109850</strain>
    </source>
</reference>
<comment type="caution">
    <text evidence="11">The sequence shown here is derived from an EMBL/GenBank/DDBJ whole genome shotgun (WGS) entry which is preliminary data.</text>
</comment>
<evidence type="ECO:0000313" key="12">
    <source>
        <dbReference type="Proteomes" id="UP000533476"/>
    </source>
</evidence>
<accession>A0A7Y0L8P2</accession>
<evidence type="ECO:0000256" key="7">
    <source>
        <dbReference type="ARBA" id="ARBA00022989"/>
    </source>
</evidence>
<protein>
    <submittedName>
        <fullName evidence="11">Amino acid ABC transporter permease</fullName>
    </submittedName>
</protein>
<evidence type="ECO:0000256" key="5">
    <source>
        <dbReference type="ARBA" id="ARBA00022692"/>
    </source>
</evidence>
<evidence type="ECO:0000256" key="3">
    <source>
        <dbReference type="ARBA" id="ARBA00022448"/>
    </source>
</evidence>
<dbReference type="AlphaFoldDB" id="A0A7Y0L8P2"/>
<dbReference type="SUPFAM" id="SSF161098">
    <property type="entry name" value="MetI-like"/>
    <property type="match status" value="1"/>
</dbReference>
<feature type="transmembrane region" description="Helical" evidence="9">
    <location>
        <begin position="184"/>
        <end position="204"/>
    </location>
</feature>
<dbReference type="PANTHER" id="PTHR30614:SF20">
    <property type="entry name" value="GLUTAMINE TRANSPORT SYSTEM PERMEASE PROTEIN GLNP"/>
    <property type="match status" value="1"/>
</dbReference>
<proteinExistence type="inferred from homology"/>
<feature type="transmembrane region" description="Helical" evidence="9">
    <location>
        <begin position="20"/>
        <end position="39"/>
    </location>
</feature>
<comment type="subcellular location">
    <subcellularLocation>
        <location evidence="1 9">Cell membrane</location>
        <topology evidence="1 9">Multi-pass membrane protein</topology>
    </subcellularLocation>
</comment>
<evidence type="ECO:0000256" key="9">
    <source>
        <dbReference type="RuleBase" id="RU363032"/>
    </source>
</evidence>
<evidence type="ECO:0000313" key="11">
    <source>
        <dbReference type="EMBL" id="NMP24866.1"/>
    </source>
</evidence>
<keyword evidence="12" id="KW-1185">Reference proteome</keyword>
<dbReference type="InterPro" id="IPR000515">
    <property type="entry name" value="MetI-like"/>
</dbReference>
<comment type="similarity">
    <text evidence="2">Belongs to the binding-protein-dependent transport system permease family. HisMQ subfamily.</text>
</comment>
<dbReference type="Proteomes" id="UP000533476">
    <property type="component" value="Unassembled WGS sequence"/>
</dbReference>
<evidence type="ECO:0000256" key="6">
    <source>
        <dbReference type="ARBA" id="ARBA00022970"/>
    </source>
</evidence>
<dbReference type="GO" id="GO:0022857">
    <property type="term" value="F:transmembrane transporter activity"/>
    <property type="evidence" value="ECO:0007669"/>
    <property type="project" value="InterPro"/>
</dbReference>
<feature type="transmembrane region" description="Helical" evidence="9">
    <location>
        <begin position="132"/>
        <end position="153"/>
    </location>
</feature>
<dbReference type="RefSeq" id="WP_169103070.1">
    <property type="nucleotide sequence ID" value="NZ_JABBVZ010000165.1"/>
</dbReference>
<gene>
    <name evidence="11" type="ORF">HIJ39_21400</name>
</gene>